<dbReference type="EMBL" id="DF968179">
    <property type="protein sequence ID" value="GAP39164.1"/>
    <property type="molecule type" value="Genomic_DNA"/>
</dbReference>
<evidence type="ECO:0000259" key="1">
    <source>
        <dbReference type="Pfam" id="PF21537"/>
    </source>
</evidence>
<reference evidence="2" key="1">
    <citation type="journal article" date="2015" name="Genome Announc.">
        <title>Draft Genome Sequence of Anaerolineae Strain TC1, a Novel Isolate from a Methanogenic Wastewater Treatment System.</title>
        <authorList>
            <person name="Matsuura N."/>
            <person name="Tourlousse D.M."/>
            <person name="Sun L."/>
            <person name="Toyonaga M."/>
            <person name="Kuroda K."/>
            <person name="Ohashi A."/>
            <person name="Cruz R."/>
            <person name="Yamaguchi T."/>
            <person name="Sekiguchi Y."/>
        </authorList>
    </citation>
    <scope>NUCLEOTIDE SEQUENCE [LARGE SCALE GENOMIC DNA]</scope>
    <source>
        <strain evidence="2">TC1</strain>
    </source>
</reference>
<dbReference type="NCBIfam" id="TIGR03943">
    <property type="entry name" value="TIGR03943 family putative permease subunit"/>
    <property type="match status" value="1"/>
</dbReference>
<dbReference type="OrthoDB" id="151914at2"/>
<accession>A0A0K8P9J5</accession>
<feature type="domain" description="DUF1980" evidence="1">
    <location>
        <begin position="58"/>
        <end position="156"/>
    </location>
</feature>
<dbReference type="PANTHER" id="PTHR40047">
    <property type="entry name" value="UPF0703 PROTEIN YCGQ"/>
    <property type="match status" value="1"/>
</dbReference>
<name>A0A0K8P9J5_9CHLR</name>
<dbReference type="InterPro" id="IPR052955">
    <property type="entry name" value="UPF0703_membrane_permease"/>
</dbReference>
<protein>
    <submittedName>
        <fullName evidence="2">TIGR03943 family protein</fullName>
    </submittedName>
</protein>
<dbReference type="AlphaFoldDB" id="A0A0K8P9J5"/>
<dbReference type="STRING" id="1678840.ATC1_1183"/>
<evidence type="ECO:0000313" key="2">
    <source>
        <dbReference type="EMBL" id="GAP39164.1"/>
    </source>
</evidence>
<proteinExistence type="predicted"/>
<dbReference type="Proteomes" id="UP000053370">
    <property type="component" value="Unassembled WGS sequence"/>
</dbReference>
<dbReference type="InterPro" id="IPR048447">
    <property type="entry name" value="DUF1980_C"/>
</dbReference>
<organism evidence="2">
    <name type="scientific">Flexilinea flocculi</name>
    <dbReference type="NCBI Taxonomy" id="1678840"/>
    <lineage>
        <taxon>Bacteria</taxon>
        <taxon>Bacillati</taxon>
        <taxon>Chloroflexota</taxon>
        <taxon>Anaerolineae</taxon>
        <taxon>Anaerolineales</taxon>
        <taxon>Anaerolineaceae</taxon>
        <taxon>Flexilinea</taxon>
    </lineage>
</organism>
<dbReference type="Pfam" id="PF21537">
    <property type="entry name" value="DUF1980_C"/>
    <property type="match status" value="1"/>
</dbReference>
<dbReference type="PANTHER" id="PTHR40047:SF1">
    <property type="entry name" value="UPF0703 PROTEIN YCGQ"/>
    <property type="match status" value="1"/>
</dbReference>
<evidence type="ECO:0000313" key="3">
    <source>
        <dbReference type="Proteomes" id="UP000053370"/>
    </source>
</evidence>
<keyword evidence="3" id="KW-1185">Reference proteome</keyword>
<gene>
    <name evidence="2" type="ORF">ATC1_1183</name>
</gene>
<dbReference type="RefSeq" id="WP_062276951.1">
    <property type="nucleotide sequence ID" value="NZ_DF968179.1"/>
</dbReference>
<sequence>MKKNNLFIIQFIVMFLLISFSNPTVTVQKMNIDSKAEGIEEESPKGIIYWQKLLFNAKDPSEYLGKPVEILGFVYRHEEDPENIFFVGRLLLDCCYDDALPQGLPVLLEDNAKWENDQWILVKGKWDRIKVGDKERNVILPETIEKAEIPDDPYIYSE</sequence>
<dbReference type="InterPro" id="IPR015402">
    <property type="entry name" value="DUF1980"/>
</dbReference>